<reference evidence="1 2" key="1">
    <citation type="journal article" date="2012" name="J. Bacteriol.">
        <title>Complete genome sequences of Desulfosporosinus orientis DSM765T, Desulfosporosinus youngiae DSM17734T, Desulfosporosinus meridiei DSM13257T, and Desulfosporosinus acidiphilus DSM22704T.</title>
        <authorList>
            <person name="Pester M."/>
            <person name="Brambilla E."/>
            <person name="Alazard D."/>
            <person name="Rattei T."/>
            <person name="Weinmaier T."/>
            <person name="Han J."/>
            <person name="Lucas S."/>
            <person name="Lapidus A."/>
            <person name="Cheng J.F."/>
            <person name="Goodwin L."/>
            <person name="Pitluck S."/>
            <person name="Peters L."/>
            <person name="Ovchinnikova G."/>
            <person name="Teshima H."/>
            <person name="Detter J.C."/>
            <person name="Han C.S."/>
            <person name="Tapia R."/>
            <person name="Land M.L."/>
            <person name="Hauser L."/>
            <person name="Kyrpides N.C."/>
            <person name="Ivanova N.N."/>
            <person name="Pagani I."/>
            <person name="Huntmann M."/>
            <person name="Wei C.L."/>
            <person name="Davenport K.W."/>
            <person name="Daligault H."/>
            <person name="Chain P.S."/>
            <person name="Chen A."/>
            <person name="Mavromatis K."/>
            <person name="Markowitz V."/>
            <person name="Szeto E."/>
            <person name="Mikhailova N."/>
            <person name="Pati A."/>
            <person name="Wagner M."/>
            <person name="Woyke T."/>
            <person name="Ollivier B."/>
            <person name="Klenk H.P."/>
            <person name="Spring S."/>
            <person name="Loy A."/>
        </authorList>
    </citation>
    <scope>NUCLEOTIDE SEQUENCE [LARGE SCALE GENOMIC DNA]</scope>
    <source>
        <strain evidence="2">DSM 22704 / JCM 16185 / SJ4</strain>
    </source>
</reference>
<accession>I4D3X2</accession>
<sequence>MGDDDLDSCNFNRPKGILKEIKDIIKLNQASFRLHLNFHILNSNQIQYCNLQMILYSLITNF</sequence>
<name>I4D3X2_DESAJ</name>
<keyword evidence="2" id="KW-1185">Reference proteome</keyword>
<organism evidence="1 2">
    <name type="scientific">Desulfosporosinus acidiphilus (strain DSM 22704 / JCM 16185 / SJ4)</name>
    <dbReference type="NCBI Taxonomy" id="646529"/>
    <lineage>
        <taxon>Bacteria</taxon>
        <taxon>Bacillati</taxon>
        <taxon>Bacillota</taxon>
        <taxon>Clostridia</taxon>
        <taxon>Eubacteriales</taxon>
        <taxon>Desulfitobacteriaceae</taxon>
        <taxon>Desulfosporosinus</taxon>
    </lineage>
</organism>
<protein>
    <submittedName>
        <fullName evidence="1">Uncharacterized protein</fullName>
    </submittedName>
</protein>
<proteinExistence type="predicted"/>
<evidence type="ECO:0000313" key="2">
    <source>
        <dbReference type="Proteomes" id="UP000002892"/>
    </source>
</evidence>
<dbReference type="KEGG" id="dai:Desaci_1482"/>
<dbReference type="Proteomes" id="UP000002892">
    <property type="component" value="Chromosome"/>
</dbReference>
<gene>
    <name evidence="1" type="ordered locus">Desaci_1482</name>
</gene>
<evidence type="ECO:0000313" key="1">
    <source>
        <dbReference type="EMBL" id="AFM40496.1"/>
    </source>
</evidence>
<dbReference type="EMBL" id="CP003639">
    <property type="protein sequence ID" value="AFM40496.1"/>
    <property type="molecule type" value="Genomic_DNA"/>
</dbReference>
<dbReference type="AlphaFoldDB" id="I4D3X2"/>
<dbReference type="HOGENOM" id="CLU_2896675_0_0_9"/>